<dbReference type="EMBL" id="FRAS01000020">
    <property type="protein sequence ID" value="SHL73918.1"/>
    <property type="molecule type" value="Genomic_DNA"/>
</dbReference>
<dbReference type="RefSeq" id="WP_073287510.1">
    <property type="nucleotide sequence ID" value="NZ_FRAS01000020.1"/>
</dbReference>
<evidence type="ECO:0000313" key="4">
    <source>
        <dbReference type="Proteomes" id="UP000183947"/>
    </source>
</evidence>
<sequence>MLLRYPLLAGATVLLSGALQAQSISFQLPDGLRTAPVTGKPYHLATADFNGDGRPDIAASCETQNVVSVTLSRGAGVFAAATPYAVQRGPQALVATDLNADGRPDLVVGNRTAASISVLLNTGNGTFAAATSLGMGLFANPTHLLAGDFTGDSNPDIVAASTLNGSIQVFVGSTAGTLTALPTMGGLAFQGITTVDIDRNGQLDLLLSQPGTPMGSIRTLYGLGNGTFSSGVSSSLPAATYGTEVLATDFNQDGRTDLAQLDPNQNEVLVFLGYPFGLAPGIRFRVGNLPTAMRAADLDGDNRLELITSNDVSNSVTVLPGLATGYFGTARHYLTSGGPQDVAVADFTGDGRPDLLSADAASTGQHNLTLMPNRGNGLFQSPSSSVLSHFGSRVTLADLNGDGLLDAAVAGGSFGGSAGDMSVLLGRGDGHFGPARAWGISGLGPGFIVARDLTGDNRPEILITHYSNSTFTVYTNDGQGGFPTRNTQWIQRSGNGIGGVTTADFNGDGRYDVAVAGSEPTYGNFGIDLLLNNNGQLGQAIFLPTGSFPHSIEAADVDRDGRPDLVLTLPMYNASTVGVMRNLGNNAFAPLVTYSTPNQTEQVLVADVNGDQWPDLLIRTDDALQLRLNQAGTRFGPAQTFTTAQNSTKVQAADLNGDGFVDLLVSSSGIDRVQVFQNVGNTSFSALPEIPLFGYGWDMAVGQLDGDALPDLVSVDLDGNSVAAFLNTSGAGPLSATGPATAARGVWSAYPNPATALLHLPASGGATAALFDSRGVRVGQWALGSTKTASLPVGHLARGLYFLRVLAPAGQVLSAQRIVLQ</sequence>
<evidence type="ECO:0000313" key="3">
    <source>
        <dbReference type="EMBL" id="SHL73918.1"/>
    </source>
</evidence>
<feature type="signal peptide" evidence="2">
    <location>
        <begin position="1"/>
        <end position="21"/>
    </location>
</feature>
<gene>
    <name evidence="3" type="ORF">SAMN02746009_03286</name>
</gene>
<dbReference type="OrthoDB" id="877328at2"/>
<accession>A0A1M7D3C7</accession>
<keyword evidence="4" id="KW-1185">Reference proteome</keyword>
<keyword evidence="1 2" id="KW-0732">Signal</keyword>
<protein>
    <submittedName>
        <fullName evidence="3">Por secretion system C-terminal sorting domain-containing protein</fullName>
    </submittedName>
</protein>
<dbReference type="InterPro" id="IPR013517">
    <property type="entry name" value="FG-GAP"/>
</dbReference>
<evidence type="ECO:0000256" key="2">
    <source>
        <dbReference type="SAM" id="SignalP"/>
    </source>
</evidence>
<reference evidence="4" key="1">
    <citation type="submission" date="2016-11" db="EMBL/GenBank/DDBJ databases">
        <authorList>
            <person name="Varghese N."/>
            <person name="Submissions S."/>
        </authorList>
    </citation>
    <scope>NUCLEOTIDE SEQUENCE [LARGE SCALE GENOMIC DNA]</scope>
    <source>
        <strain evidence="4">DSM 18569</strain>
    </source>
</reference>
<dbReference type="PANTHER" id="PTHR46580">
    <property type="entry name" value="SENSOR KINASE-RELATED"/>
    <property type="match status" value="1"/>
</dbReference>
<dbReference type="Pfam" id="PF13517">
    <property type="entry name" value="FG-GAP_3"/>
    <property type="match status" value="6"/>
</dbReference>
<dbReference type="InterPro" id="IPR028994">
    <property type="entry name" value="Integrin_alpha_N"/>
</dbReference>
<dbReference type="Gene3D" id="2.130.10.130">
    <property type="entry name" value="Integrin alpha, N-terminal"/>
    <property type="match status" value="5"/>
</dbReference>
<evidence type="ECO:0000256" key="1">
    <source>
        <dbReference type="ARBA" id="ARBA00022729"/>
    </source>
</evidence>
<dbReference type="SUPFAM" id="SSF69318">
    <property type="entry name" value="Integrin alpha N-terminal domain"/>
    <property type="match status" value="3"/>
</dbReference>
<organism evidence="3 4">
    <name type="scientific">Hymenobacter psychrotolerans DSM 18569</name>
    <dbReference type="NCBI Taxonomy" id="1121959"/>
    <lineage>
        <taxon>Bacteria</taxon>
        <taxon>Pseudomonadati</taxon>
        <taxon>Bacteroidota</taxon>
        <taxon>Cytophagia</taxon>
        <taxon>Cytophagales</taxon>
        <taxon>Hymenobacteraceae</taxon>
        <taxon>Hymenobacter</taxon>
    </lineage>
</organism>
<dbReference type="STRING" id="1121959.SAMN02746009_03286"/>
<name>A0A1M7D3C7_9BACT</name>
<dbReference type="Proteomes" id="UP000183947">
    <property type="component" value="Unassembled WGS sequence"/>
</dbReference>
<dbReference type="AlphaFoldDB" id="A0A1M7D3C7"/>
<feature type="chain" id="PRO_5013382653" evidence="2">
    <location>
        <begin position="22"/>
        <end position="821"/>
    </location>
</feature>
<proteinExistence type="predicted"/>